<dbReference type="OrthoDB" id="9802489at2"/>
<comment type="caution">
    <text evidence="2">The sequence shown here is derived from an EMBL/GenBank/DDBJ whole genome shotgun (WGS) entry which is preliminary data.</text>
</comment>
<dbReference type="CDD" id="cd02233">
    <property type="entry name" value="cupin_HNL-like"/>
    <property type="match status" value="1"/>
</dbReference>
<dbReference type="InterPro" id="IPR013096">
    <property type="entry name" value="Cupin_2"/>
</dbReference>
<dbReference type="SUPFAM" id="SSF51182">
    <property type="entry name" value="RmlC-like cupins"/>
    <property type="match status" value="1"/>
</dbReference>
<feature type="domain" description="Cupin type-2" evidence="1">
    <location>
        <begin position="69"/>
        <end position="135"/>
    </location>
</feature>
<dbReference type="Gene3D" id="2.60.120.10">
    <property type="entry name" value="Jelly Rolls"/>
    <property type="match status" value="1"/>
</dbReference>
<evidence type="ECO:0000313" key="3">
    <source>
        <dbReference type="Proteomes" id="UP000075606"/>
    </source>
</evidence>
<dbReference type="RefSeq" id="WP_068222884.1">
    <property type="nucleotide sequence ID" value="NZ_CP139724.1"/>
</dbReference>
<dbReference type="InterPro" id="IPR047263">
    <property type="entry name" value="HNL-like_cupin"/>
</dbReference>
<proteinExistence type="predicted"/>
<dbReference type="Proteomes" id="UP000075606">
    <property type="component" value="Unassembled WGS sequence"/>
</dbReference>
<dbReference type="PANTHER" id="PTHR43698">
    <property type="entry name" value="RIBD C-TERMINAL DOMAIN CONTAINING PROTEIN"/>
    <property type="match status" value="1"/>
</dbReference>
<dbReference type="AlphaFoldDB" id="A0A150X542"/>
<protein>
    <submittedName>
        <fullName evidence="2">Cupin</fullName>
    </submittedName>
</protein>
<reference evidence="2 3" key="1">
    <citation type="submission" date="2016-01" db="EMBL/GenBank/DDBJ databases">
        <title>Genome sequencing of Roseivirga spongicola UST030701-084.</title>
        <authorList>
            <person name="Selvaratnam C."/>
            <person name="Thevarajoo S."/>
            <person name="Goh K.M."/>
            <person name="Ee R."/>
            <person name="Chan K.-G."/>
            <person name="Chong C.S."/>
        </authorList>
    </citation>
    <scope>NUCLEOTIDE SEQUENCE [LARGE SCALE GENOMIC DNA]</scope>
    <source>
        <strain evidence="2 3">UST030701-084</strain>
    </source>
</reference>
<keyword evidence="3" id="KW-1185">Reference proteome</keyword>
<evidence type="ECO:0000313" key="2">
    <source>
        <dbReference type="EMBL" id="KYG73879.1"/>
    </source>
</evidence>
<dbReference type="InterPro" id="IPR014710">
    <property type="entry name" value="RmlC-like_jellyroll"/>
</dbReference>
<dbReference type="STRING" id="333140.AWW68_14505"/>
<dbReference type="PANTHER" id="PTHR43698:SF1">
    <property type="entry name" value="BLL4564 PROTEIN"/>
    <property type="match status" value="1"/>
</dbReference>
<organism evidence="2 3">
    <name type="scientific">Roseivirga spongicola</name>
    <dbReference type="NCBI Taxonomy" id="333140"/>
    <lineage>
        <taxon>Bacteria</taxon>
        <taxon>Pseudomonadati</taxon>
        <taxon>Bacteroidota</taxon>
        <taxon>Cytophagia</taxon>
        <taxon>Cytophagales</taxon>
        <taxon>Roseivirgaceae</taxon>
        <taxon>Roseivirga</taxon>
    </lineage>
</organism>
<name>A0A150X542_9BACT</name>
<dbReference type="EMBL" id="LRPC01000028">
    <property type="protein sequence ID" value="KYG73879.1"/>
    <property type="molecule type" value="Genomic_DNA"/>
</dbReference>
<dbReference type="Pfam" id="PF07883">
    <property type="entry name" value="Cupin_2"/>
    <property type="match status" value="1"/>
</dbReference>
<dbReference type="InterPro" id="IPR011051">
    <property type="entry name" value="RmlC_Cupin_sf"/>
</dbReference>
<gene>
    <name evidence="2" type="ORF">AWW68_14505</name>
</gene>
<accession>A0A150X542</accession>
<evidence type="ECO:0000259" key="1">
    <source>
        <dbReference type="Pfam" id="PF07883"/>
    </source>
</evidence>
<sequence>MIYIKTRNLLVVVLLIVSTNIIAQQKKYAVSSYLTEGAKAPNTHYIGEAWLNGLLTADGDIDYNITKATFKANSTLDWHKHSSAQVLIYVAGEGYYQERRKEPIILKVGDVIKCQKDVEHWHSSTKESDVTYLALYGGQTPTTWTEVLTQEYYDAIAKKLKK</sequence>